<evidence type="ECO:0000313" key="1">
    <source>
        <dbReference type="EMBL" id="GAF92323.1"/>
    </source>
</evidence>
<protein>
    <submittedName>
        <fullName evidence="1">Uncharacterized protein</fullName>
    </submittedName>
</protein>
<organism evidence="1">
    <name type="scientific">marine sediment metagenome</name>
    <dbReference type="NCBI Taxonomy" id="412755"/>
    <lineage>
        <taxon>unclassified sequences</taxon>
        <taxon>metagenomes</taxon>
        <taxon>ecological metagenomes</taxon>
    </lineage>
</organism>
<reference evidence="1" key="1">
    <citation type="journal article" date="2014" name="Front. Microbiol.">
        <title>High frequency of phylogenetically diverse reductive dehalogenase-homologous genes in deep subseafloor sedimentary metagenomes.</title>
        <authorList>
            <person name="Kawai M."/>
            <person name="Futagami T."/>
            <person name="Toyoda A."/>
            <person name="Takaki Y."/>
            <person name="Nishi S."/>
            <person name="Hori S."/>
            <person name="Arai W."/>
            <person name="Tsubouchi T."/>
            <person name="Morono Y."/>
            <person name="Uchiyama I."/>
            <person name="Ito T."/>
            <person name="Fujiyama A."/>
            <person name="Inagaki F."/>
            <person name="Takami H."/>
        </authorList>
    </citation>
    <scope>NUCLEOTIDE SEQUENCE</scope>
    <source>
        <strain evidence="1">Expedition CK06-06</strain>
    </source>
</reference>
<gene>
    <name evidence="1" type="ORF">S01H1_21121</name>
</gene>
<name>X0TFH4_9ZZZZ</name>
<accession>X0TFH4</accession>
<proteinExistence type="predicted"/>
<dbReference type="EMBL" id="BARS01011657">
    <property type="protein sequence ID" value="GAF92323.1"/>
    <property type="molecule type" value="Genomic_DNA"/>
</dbReference>
<dbReference type="AlphaFoldDB" id="X0TFH4"/>
<sequence>LNTLLSGLLSGAGIKEQRKYGEGIWKKKQKLTKPSQPFYMTPYLAGYDKVLMKAVLSNLANKGQGYGEGLDSEAIMQLMSGVSGGQQTQQPRPKITGKYADLANRY</sequence>
<feature type="non-terminal residue" evidence="1">
    <location>
        <position position="1"/>
    </location>
</feature>
<comment type="caution">
    <text evidence="1">The sequence shown here is derived from an EMBL/GenBank/DDBJ whole genome shotgun (WGS) entry which is preliminary data.</text>
</comment>